<gene>
    <name evidence="1" type="ORF">MYCFIDRAFT_195575</name>
</gene>
<dbReference type="GeneID" id="19335499"/>
<evidence type="ECO:0000313" key="2">
    <source>
        <dbReference type="Proteomes" id="UP000016932"/>
    </source>
</evidence>
<reference evidence="1 2" key="1">
    <citation type="journal article" date="2012" name="PLoS Pathog.">
        <title>Diverse lifestyles and strategies of plant pathogenesis encoded in the genomes of eighteen Dothideomycetes fungi.</title>
        <authorList>
            <person name="Ohm R.A."/>
            <person name="Feau N."/>
            <person name="Henrissat B."/>
            <person name="Schoch C.L."/>
            <person name="Horwitz B.A."/>
            <person name="Barry K.W."/>
            <person name="Condon B.J."/>
            <person name="Copeland A.C."/>
            <person name="Dhillon B."/>
            <person name="Glaser F."/>
            <person name="Hesse C.N."/>
            <person name="Kosti I."/>
            <person name="LaButti K."/>
            <person name="Lindquist E.A."/>
            <person name="Lucas S."/>
            <person name="Salamov A.A."/>
            <person name="Bradshaw R.E."/>
            <person name="Ciuffetti L."/>
            <person name="Hamelin R.C."/>
            <person name="Kema G.H.J."/>
            <person name="Lawrence C."/>
            <person name="Scott J.A."/>
            <person name="Spatafora J.W."/>
            <person name="Turgeon B.G."/>
            <person name="de Wit P.J.G.M."/>
            <person name="Zhong S."/>
            <person name="Goodwin S.B."/>
            <person name="Grigoriev I.V."/>
        </authorList>
    </citation>
    <scope>NUCLEOTIDE SEQUENCE [LARGE SCALE GENOMIC DNA]</scope>
    <source>
        <strain evidence="1 2">CIRAD86</strain>
    </source>
</reference>
<dbReference type="AlphaFoldDB" id="M2Z416"/>
<accession>M2Z416</accession>
<sequence>MSPPEQEIVISLPDLDFLPGASKRQKTAIRAAHEALWLRYEKSGMVGKEKKWRDIINASRELIIAARIPIQRHVNEIRAELDPCWQAYLDIGVKFFLNIPTAIYGAGIEDMLPSYERTLLRFIYEIEPQSTLMNFAAAQKRIDELDVALTNGLFRQVTEILDDLRDCAEDMGEDWEKIEACYEAMLAAANSLRTSGRLSTGDRFMEEDRTAQLLDWAVLVQAFACRTPREFQQYANEREIYD</sequence>
<dbReference type="RefSeq" id="XP_007925189.1">
    <property type="nucleotide sequence ID" value="XM_007926998.1"/>
</dbReference>
<dbReference type="EMBL" id="KB446557">
    <property type="protein sequence ID" value="EME84565.1"/>
    <property type="molecule type" value="Genomic_DNA"/>
</dbReference>
<keyword evidence="2" id="KW-1185">Reference proteome</keyword>
<dbReference type="VEuPathDB" id="FungiDB:MYCFIDRAFT_195575"/>
<proteinExistence type="predicted"/>
<dbReference type="KEGG" id="pfj:MYCFIDRAFT_195575"/>
<protein>
    <submittedName>
        <fullName evidence="1">Uncharacterized protein</fullName>
    </submittedName>
</protein>
<name>M2Z416_PSEFD</name>
<dbReference type="HOGENOM" id="CLU_1147615_0_0_1"/>
<organism evidence="1 2">
    <name type="scientific">Pseudocercospora fijiensis (strain CIRAD86)</name>
    <name type="common">Black leaf streak disease fungus</name>
    <name type="synonym">Mycosphaerella fijiensis</name>
    <dbReference type="NCBI Taxonomy" id="383855"/>
    <lineage>
        <taxon>Eukaryota</taxon>
        <taxon>Fungi</taxon>
        <taxon>Dikarya</taxon>
        <taxon>Ascomycota</taxon>
        <taxon>Pezizomycotina</taxon>
        <taxon>Dothideomycetes</taxon>
        <taxon>Dothideomycetidae</taxon>
        <taxon>Mycosphaerellales</taxon>
        <taxon>Mycosphaerellaceae</taxon>
        <taxon>Pseudocercospora</taxon>
    </lineage>
</organism>
<dbReference type="OrthoDB" id="10320514at2759"/>
<evidence type="ECO:0000313" key="1">
    <source>
        <dbReference type="EMBL" id="EME84565.1"/>
    </source>
</evidence>
<dbReference type="Proteomes" id="UP000016932">
    <property type="component" value="Unassembled WGS sequence"/>
</dbReference>